<evidence type="ECO:0000313" key="1">
    <source>
        <dbReference type="EMBL" id="SEN12419.1"/>
    </source>
</evidence>
<reference evidence="1 2" key="1">
    <citation type="submission" date="2016-10" db="EMBL/GenBank/DDBJ databases">
        <authorList>
            <person name="de Groot N.N."/>
        </authorList>
    </citation>
    <scope>NUCLEOTIDE SEQUENCE [LARGE SCALE GENOMIC DNA]</scope>
    <source>
        <strain evidence="1 2">DSM 21039</strain>
    </source>
</reference>
<accession>A0A1H8DYM5</accession>
<name>A0A1H8DYM5_9BACT</name>
<dbReference type="STRING" id="573321.SAMN04488505_108140"/>
<protein>
    <recommendedName>
        <fullName evidence="3">DinB superfamily protein</fullName>
    </recommendedName>
</protein>
<gene>
    <name evidence="1" type="ORF">SAMN04488505_108140</name>
</gene>
<dbReference type="RefSeq" id="WP_089918788.1">
    <property type="nucleotide sequence ID" value="NZ_FOBB01000008.1"/>
</dbReference>
<proteinExistence type="predicted"/>
<dbReference type="Gene3D" id="1.20.120.450">
    <property type="entry name" value="dinb family like domain"/>
    <property type="match status" value="1"/>
</dbReference>
<dbReference type="SUPFAM" id="SSF109854">
    <property type="entry name" value="DinB/YfiT-like putative metalloenzymes"/>
    <property type="match status" value="1"/>
</dbReference>
<dbReference type="OrthoDB" id="979560at2"/>
<dbReference type="InterPro" id="IPR034660">
    <property type="entry name" value="DinB/YfiT-like"/>
</dbReference>
<keyword evidence="2" id="KW-1185">Reference proteome</keyword>
<dbReference type="Proteomes" id="UP000198984">
    <property type="component" value="Unassembled WGS sequence"/>
</dbReference>
<dbReference type="AlphaFoldDB" id="A0A1H8DYM5"/>
<organism evidence="1 2">
    <name type="scientific">Chitinophaga rupis</name>
    <dbReference type="NCBI Taxonomy" id="573321"/>
    <lineage>
        <taxon>Bacteria</taxon>
        <taxon>Pseudomonadati</taxon>
        <taxon>Bacteroidota</taxon>
        <taxon>Chitinophagia</taxon>
        <taxon>Chitinophagales</taxon>
        <taxon>Chitinophagaceae</taxon>
        <taxon>Chitinophaga</taxon>
    </lineage>
</organism>
<dbReference type="EMBL" id="FOBB01000008">
    <property type="protein sequence ID" value="SEN12419.1"/>
    <property type="molecule type" value="Genomic_DNA"/>
</dbReference>
<evidence type="ECO:0008006" key="3">
    <source>
        <dbReference type="Google" id="ProtNLM"/>
    </source>
</evidence>
<sequence length="165" mass="18888">METAIVSNRMLGLIALYDLQTPFFNNVLDEISDEDAHNRLNTKANHVAWLAGSLVQQRFDLAEMFGATGHKQAAYDLFKENKGIQEGVTYPSLESYKKDWARITPICREALAKATDEKLNSMFEMPGMQFPFFDMITFSMYREANCIGQIALYRRLLGYGAMKYM</sequence>
<evidence type="ECO:0000313" key="2">
    <source>
        <dbReference type="Proteomes" id="UP000198984"/>
    </source>
</evidence>